<dbReference type="HOGENOM" id="CLU_3436890_0_0_1"/>
<reference evidence="2" key="2">
    <citation type="submission" date="2013-12" db="EMBL/GenBank/DDBJ databases">
        <authorList>
            <person name="Yu Y."/>
            <person name="Lee S."/>
            <person name="de Baynast K."/>
            <person name="Wissotski M."/>
            <person name="Liu L."/>
            <person name="Talag J."/>
            <person name="Goicoechea J."/>
            <person name="Angelova A."/>
            <person name="Jetty R."/>
            <person name="Kudrna D."/>
            <person name="Golser W."/>
            <person name="Rivera L."/>
            <person name="Zhang J."/>
            <person name="Wing R."/>
        </authorList>
    </citation>
    <scope>NUCLEOTIDE SEQUENCE</scope>
</reference>
<protein>
    <submittedName>
        <fullName evidence="1">Uncharacterized protein</fullName>
    </submittedName>
</protein>
<organism evidence="1 2">
    <name type="scientific">Leersia perrieri</name>
    <dbReference type="NCBI Taxonomy" id="77586"/>
    <lineage>
        <taxon>Eukaryota</taxon>
        <taxon>Viridiplantae</taxon>
        <taxon>Streptophyta</taxon>
        <taxon>Embryophyta</taxon>
        <taxon>Tracheophyta</taxon>
        <taxon>Spermatophyta</taxon>
        <taxon>Magnoliopsida</taxon>
        <taxon>Liliopsida</taxon>
        <taxon>Poales</taxon>
        <taxon>Poaceae</taxon>
        <taxon>BOP clade</taxon>
        <taxon>Oryzoideae</taxon>
        <taxon>Oryzeae</taxon>
        <taxon>Oryzinae</taxon>
        <taxon>Leersia</taxon>
    </lineage>
</organism>
<sequence length="12" mass="1396">MLIKPQNPRGNQ</sequence>
<dbReference type="Gramene" id="LPERR05G07920.1">
    <property type="protein sequence ID" value="LPERR05G07920.1"/>
    <property type="gene ID" value="LPERR05G07920"/>
</dbReference>
<proteinExistence type="predicted"/>
<name>A0A0D9WEL5_9ORYZ</name>
<dbReference type="Proteomes" id="UP000032180">
    <property type="component" value="Chromosome 5"/>
</dbReference>
<dbReference type="EnsemblPlants" id="LPERR05G07920.1">
    <property type="protein sequence ID" value="LPERR05G07920.1"/>
    <property type="gene ID" value="LPERR05G07920"/>
</dbReference>
<reference evidence="1" key="3">
    <citation type="submission" date="2015-04" db="UniProtKB">
        <authorList>
            <consortium name="EnsemblPlants"/>
        </authorList>
    </citation>
    <scope>IDENTIFICATION</scope>
</reference>
<evidence type="ECO:0000313" key="2">
    <source>
        <dbReference type="Proteomes" id="UP000032180"/>
    </source>
</evidence>
<reference evidence="1 2" key="1">
    <citation type="submission" date="2012-08" db="EMBL/GenBank/DDBJ databases">
        <title>Oryza genome evolution.</title>
        <authorList>
            <person name="Wing R.A."/>
        </authorList>
    </citation>
    <scope>NUCLEOTIDE SEQUENCE</scope>
</reference>
<keyword evidence="2" id="KW-1185">Reference proteome</keyword>
<evidence type="ECO:0000313" key="1">
    <source>
        <dbReference type="EnsemblPlants" id="LPERR05G07920.1"/>
    </source>
</evidence>
<accession>A0A0D9WEL5</accession>